<feature type="domain" description="Core-binding (CB)" evidence="11">
    <location>
        <begin position="61"/>
        <end position="148"/>
    </location>
</feature>
<keyword evidence="5 9" id="KW-0229">DNA integration</keyword>
<evidence type="ECO:0000256" key="6">
    <source>
        <dbReference type="ARBA" id="ARBA00023125"/>
    </source>
</evidence>
<feature type="active site" evidence="9">
    <location>
        <position position="213"/>
    </location>
</feature>
<keyword evidence="6 9" id="KW-0238">DNA-binding</keyword>
<proteinExistence type="inferred from homology"/>
<protein>
    <recommendedName>
        <fullName evidence="9">Tyrosine recombinase XerC</fullName>
    </recommendedName>
</protein>
<evidence type="ECO:0000256" key="5">
    <source>
        <dbReference type="ARBA" id="ARBA00022908"/>
    </source>
</evidence>
<evidence type="ECO:0000256" key="1">
    <source>
        <dbReference type="ARBA" id="ARBA00004496"/>
    </source>
</evidence>
<dbReference type="PATRIC" id="fig|1415166.3.peg.5763"/>
<evidence type="ECO:0000256" key="2">
    <source>
        <dbReference type="ARBA" id="ARBA00022490"/>
    </source>
</evidence>
<dbReference type="HOGENOM" id="CLU_027562_9_0_11"/>
<evidence type="ECO:0000256" key="4">
    <source>
        <dbReference type="ARBA" id="ARBA00022829"/>
    </source>
</evidence>
<evidence type="ECO:0000256" key="3">
    <source>
        <dbReference type="ARBA" id="ARBA00022618"/>
    </source>
</evidence>
<keyword evidence="2 9" id="KW-0963">Cytoplasm</keyword>
<dbReference type="PANTHER" id="PTHR30349:SF77">
    <property type="entry name" value="TYROSINE RECOMBINASE XERC"/>
    <property type="match status" value="1"/>
</dbReference>
<evidence type="ECO:0000259" key="11">
    <source>
        <dbReference type="PROSITE" id="PS51900"/>
    </source>
</evidence>
<dbReference type="CDD" id="cd00798">
    <property type="entry name" value="INT_XerDC_C"/>
    <property type="match status" value="1"/>
</dbReference>
<name>W5TMP7_9NOCA</name>
<dbReference type="SUPFAM" id="SSF56349">
    <property type="entry name" value="DNA breaking-rejoining enzymes"/>
    <property type="match status" value="1"/>
</dbReference>
<feature type="active site" evidence="9">
    <location>
        <position position="311"/>
    </location>
</feature>
<keyword evidence="8 9" id="KW-0131">Cell cycle</keyword>
<dbReference type="GO" id="GO:0006313">
    <property type="term" value="P:DNA transposition"/>
    <property type="evidence" value="ECO:0007669"/>
    <property type="project" value="UniProtKB-UniRule"/>
</dbReference>
<dbReference type="GO" id="GO:0051301">
    <property type="term" value="P:cell division"/>
    <property type="evidence" value="ECO:0007669"/>
    <property type="project" value="UniProtKB-KW"/>
</dbReference>
<feature type="domain" description="Tyr recombinase" evidence="10">
    <location>
        <begin position="169"/>
        <end position="356"/>
    </location>
</feature>
<dbReference type="InterPro" id="IPR010998">
    <property type="entry name" value="Integrase_recombinase_N"/>
</dbReference>
<comment type="function">
    <text evidence="9">Site-specific tyrosine recombinase, which acts by catalyzing the cutting and rejoining of the recombining DNA molecules. The XerC-XerD complex is essential to convert dimers of the bacterial chromosome into monomers to permit their segregation at cell division. It also contributes to the segregational stability of plasmids.</text>
</comment>
<dbReference type="GO" id="GO:0003677">
    <property type="term" value="F:DNA binding"/>
    <property type="evidence" value="ECO:0007669"/>
    <property type="project" value="UniProtKB-UniRule"/>
</dbReference>
<organism evidence="12 13">
    <name type="scientific">Nocardia nova SH22a</name>
    <dbReference type="NCBI Taxonomy" id="1415166"/>
    <lineage>
        <taxon>Bacteria</taxon>
        <taxon>Bacillati</taxon>
        <taxon>Actinomycetota</taxon>
        <taxon>Actinomycetes</taxon>
        <taxon>Mycobacteriales</taxon>
        <taxon>Nocardiaceae</taxon>
        <taxon>Nocardia</taxon>
    </lineage>
</organism>
<dbReference type="eggNOG" id="COG4974">
    <property type="taxonomic scope" value="Bacteria"/>
</dbReference>
<comment type="subunit">
    <text evidence="9">Forms a cyclic heterotetrameric complex composed of two molecules of XerC and two molecules of XerD.</text>
</comment>
<dbReference type="InterPro" id="IPR013762">
    <property type="entry name" value="Integrase-like_cat_sf"/>
</dbReference>
<dbReference type="InterPro" id="IPR044068">
    <property type="entry name" value="CB"/>
</dbReference>
<gene>
    <name evidence="9 12" type="primary">xerC</name>
    <name evidence="12" type="ORF">NONO_c55940</name>
</gene>
<dbReference type="PANTHER" id="PTHR30349">
    <property type="entry name" value="PHAGE INTEGRASE-RELATED"/>
    <property type="match status" value="1"/>
</dbReference>
<dbReference type="AlphaFoldDB" id="W5TMP7"/>
<dbReference type="Pfam" id="PF00589">
    <property type="entry name" value="Phage_integrase"/>
    <property type="match status" value="1"/>
</dbReference>
<dbReference type="Pfam" id="PF02899">
    <property type="entry name" value="Phage_int_SAM_1"/>
    <property type="match status" value="1"/>
</dbReference>
<dbReference type="KEGG" id="nno:NONO_c55940"/>
<feature type="active site" evidence="9">
    <location>
        <position position="308"/>
    </location>
</feature>
<keyword evidence="4 9" id="KW-0159">Chromosome partition</keyword>
<dbReference type="Proteomes" id="UP000019150">
    <property type="component" value="Chromosome"/>
</dbReference>
<keyword evidence="13" id="KW-1185">Reference proteome</keyword>
<feature type="active site" evidence="9">
    <location>
        <position position="334"/>
    </location>
</feature>
<dbReference type="EMBL" id="CP006850">
    <property type="protein sequence ID" value="AHH20374.1"/>
    <property type="molecule type" value="Genomic_DNA"/>
</dbReference>
<dbReference type="GO" id="GO:0005737">
    <property type="term" value="C:cytoplasm"/>
    <property type="evidence" value="ECO:0007669"/>
    <property type="project" value="UniProtKB-SubCell"/>
</dbReference>
<feature type="active site" description="O-(3'-phospho-DNA)-tyrosine intermediate" evidence="9">
    <location>
        <position position="343"/>
    </location>
</feature>
<evidence type="ECO:0000313" key="12">
    <source>
        <dbReference type="EMBL" id="AHH20374.1"/>
    </source>
</evidence>
<feature type="active site" evidence="9">
    <location>
        <position position="237"/>
    </location>
</feature>
<evidence type="ECO:0000256" key="9">
    <source>
        <dbReference type="HAMAP-Rule" id="MF_01808"/>
    </source>
</evidence>
<sequence length="362" mass="39081">MLRVAWVVVSRCRADCVPRSCLPSSVGASVRRCVAGPLAAARWLARGGYVGDGGGMEELPGDLRDLLDQYERHLRLGRNRSAHTVRAYLGDARALLNHLCDRSPDASVGEIDLPLLRSWLAELAAGGAARTTMARRASAARTFTAWLTHTGQLVADPGPRLGSARAHRVLPAVLGRDQADAAMTAAESGAAQQDPMALRDRLIVEMLYATGIRVSELCGLDIDDVDRARRLVRVLGKGNKERSVPFGGPADRSLEAWLNFGRPHLATAESGRALLLGRRGRRLDQRQARTVVHDVVSAVPGAPDLGPHGLRHTAATHLLEGGADLRVVQELLGHASMATTQLYTHVSIERLRHVHDQAHPRA</sequence>
<dbReference type="GO" id="GO:0007059">
    <property type="term" value="P:chromosome segregation"/>
    <property type="evidence" value="ECO:0007669"/>
    <property type="project" value="UniProtKB-UniRule"/>
</dbReference>
<dbReference type="Gene3D" id="1.10.150.130">
    <property type="match status" value="1"/>
</dbReference>
<reference evidence="12 13" key="1">
    <citation type="journal article" date="2014" name="Appl. Environ. Microbiol.">
        <title>Insights into the Microbial Degradation of Rubber and Gutta-Percha by Analysis of the Complete Genome of Nocardia nova SH22a.</title>
        <authorList>
            <person name="Luo Q."/>
            <person name="Hiessl S."/>
            <person name="Poehlein A."/>
            <person name="Daniel R."/>
            <person name="Steinbuchel A."/>
        </authorList>
    </citation>
    <scope>NUCLEOTIDE SEQUENCE [LARGE SCALE GENOMIC DNA]</scope>
    <source>
        <strain evidence="12">SH22a</strain>
    </source>
</reference>
<dbReference type="PROSITE" id="PS51900">
    <property type="entry name" value="CB"/>
    <property type="match status" value="1"/>
</dbReference>
<evidence type="ECO:0000256" key="8">
    <source>
        <dbReference type="ARBA" id="ARBA00023306"/>
    </source>
</evidence>
<evidence type="ECO:0000256" key="7">
    <source>
        <dbReference type="ARBA" id="ARBA00023172"/>
    </source>
</evidence>
<dbReference type="PROSITE" id="PS51898">
    <property type="entry name" value="TYR_RECOMBINASE"/>
    <property type="match status" value="1"/>
</dbReference>
<keyword evidence="3 9" id="KW-0132">Cell division</keyword>
<dbReference type="STRING" id="1415166.NONO_c55940"/>
<dbReference type="HAMAP" id="MF_01808">
    <property type="entry name" value="Recomb_XerC_XerD"/>
    <property type="match status" value="1"/>
</dbReference>
<dbReference type="GO" id="GO:0009037">
    <property type="term" value="F:tyrosine-based site-specific recombinase activity"/>
    <property type="evidence" value="ECO:0007669"/>
    <property type="project" value="UniProtKB-UniRule"/>
</dbReference>
<dbReference type="InterPro" id="IPR002104">
    <property type="entry name" value="Integrase_catalytic"/>
</dbReference>
<keyword evidence="7 9" id="KW-0233">DNA recombination</keyword>
<dbReference type="InterPro" id="IPR004107">
    <property type="entry name" value="Integrase_SAM-like_N"/>
</dbReference>
<dbReference type="InterPro" id="IPR011010">
    <property type="entry name" value="DNA_brk_join_enz"/>
</dbReference>
<dbReference type="SUPFAM" id="SSF47823">
    <property type="entry name" value="lambda integrase-like, N-terminal domain"/>
    <property type="match status" value="1"/>
</dbReference>
<dbReference type="InterPro" id="IPR050090">
    <property type="entry name" value="Tyrosine_recombinase_XerCD"/>
</dbReference>
<comment type="subcellular location">
    <subcellularLocation>
        <location evidence="1 9">Cytoplasm</location>
    </subcellularLocation>
</comment>
<accession>W5TMP7</accession>
<dbReference type="Gene3D" id="1.10.443.10">
    <property type="entry name" value="Intergrase catalytic core"/>
    <property type="match status" value="1"/>
</dbReference>
<evidence type="ECO:0000313" key="13">
    <source>
        <dbReference type="Proteomes" id="UP000019150"/>
    </source>
</evidence>
<dbReference type="InterPro" id="IPR023009">
    <property type="entry name" value="Tyrosine_recombinase_XerC/XerD"/>
</dbReference>
<comment type="similarity">
    <text evidence="9">Belongs to the 'phage' integrase family. XerC subfamily.</text>
</comment>
<evidence type="ECO:0000259" key="10">
    <source>
        <dbReference type="PROSITE" id="PS51898"/>
    </source>
</evidence>